<dbReference type="InterPro" id="IPR003141">
    <property type="entry name" value="Pol/His_phosphatase_N"/>
</dbReference>
<sequence length="278" mass="30574">MIGDLHCHTRFSDGSLGIDDLILYAKRAGLDFVALTDHDTMAGVSRAEQLGKRYGIGVIGGVEISTRDFARDRKVHLLCYQPKVPDRLEGMLKHTLEGRDRAIRESMRRVMKLFPVTEEHVLRCAKGSAALYNVHIMLALADLGYAESLYGSLFRQLLAEKTGSCFVPHAYPDVWEAAKLVKSAGGVCVLAHPSEYDSIDLMAELAGAGVIDGVERYHPRVKEKDIPAIDAVIERYGLIATGGTDFHGGNTNHPNPLGTCLTMQEPLERIFKLAKSRS</sequence>
<dbReference type="Gene3D" id="3.20.20.140">
    <property type="entry name" value="Metal-dependent hydrolases"/>
    <property type="match status" value="1"/>
</dbReference>
<feature type="domain" description="Polymerase/histidinol phosphatase N-terminal" evidence="1">
    <location>
        <begin position="3"/>
        <end position="68"/>
    </location>
</feature>
<evidence type="ECO:0000313" key="3">
    <source>
        <dbReference type="Proteomes" id="UP000276301"/>
    </source>
</evidence>
<dbReference type="SMART" id="SM00481">
    <property type="entry name" value="POLIIIAc"/>
    <property type="match status" value="1"/>
</dbReference>
<proteinExistence type="predicted"/>
<keyword evidence="3" id="KW-1185">Reference proteome</keyword>
<protein>
    <submittedName>
        <fullName evidence="2">PHP domain-containing protein</fullName>
    </submittedName>
</protein>
<dbReference type="GO" id="GO:0004534">
    <property type="term" value="F:5'-3' RNA exonuclease activity"/>
    <property type="evidence" value="ECO:0007669"/>
    <property type="project" value="TreeGrafter"/>
</dbReference>
<dbReference type="PANTHER" id="PTHR42924:SF3">
    <property type="entry name" value="POLYMERASE_HISTIDINOL PHOSPHATASE N-TERMINAL DOMAIN-CONTAINING PROTEIN"/>
    <property type="match status" value="1"/>
</dbReference>
<accession>A0A498CQE1</accession>
<name>A0A498CQE1_9FIRM</name>
<dbReference type="AlphaFoldDB" id="A0A498CQE1"/>
<reference evidence="2 3" key="1">
    <citation type="submission" date="2018-10" db="EMBL/GenBank/DDBJ databases">
        <title>Anaerotruncus faecis sp. nov., isolated from human feces.</title>
        <authorList>
            <person name="Wang Y.-J."/>
        </authorList>
    </citation>
    <scope>NUCLEOTIDE SEQUENCE [LARGE SCALE GENOMIC DNA]</scope>
    <source>
        <strain evidence="2 3">22A2-44</strain>
    </source>
</reference>
<dbReference type="SUPFAM" id="SSF89550">
    <property type="entry name" value="PHP domain-like"/>
    <property type="match status" value="1"/>
</dbReference>
<organism evidence="2 3">
    <name type="scientific">Anaerotruncus massiliensis</name>
    <name type="common">ex Liu et al. 2021</name>
    <dbReference type="NCBI Taxonomy" id="2321404"/>
    <lineage>
        <taxon>Bacteria</taxon>
        <taxon>Bacillati</taxon>
        <taxon>Bacillota</taxon>
        <taxon>Clostridia</taxon>
        <taxon>Eubacteriales</taxon>
        <taxon>Oscillospiraceae</taxon>
        <taxon>Anaerotruncus</taxon>
    </lineage>
</organism>
<dbReference type="PANTHER" id="PTHR42924">
    <property type="entry name" value="EXONUCLEASE"/>
    <property type="match status" value="1"/>
</dbReference>
<comment type="caution">
    <text evidence="2">The sequence shown here is derived from an EMBL/GenBank/DDBJ whole genome shotgun (WGS) entry which is preliminary data.</text>
</comment>
<gene>
    <name evidence="2" type="ORF">D4A47_00370</name>
</gene>
<dbReference type="Pfam" id="PF02811">
    <property type="entry name" value="PHP"/>
    <property type="match status" value="1"/>
</dbReference>
<evidence type="ECO:0000259" key="1">
    <source>
        <dbReference type="SMART" id="SM00481"/>
    </source>
</evidence>
<dbReference type="InterPro" id="IPR052018">
    <property type="entry name" value="PHP_domain"/>
</dbReference>
<dbReference type="EMBL" id="RCHT01000001">
    <property type="protein sequence ID" value="RLL14475.1"/>
    <property type="molecule type" value="Genomic_DNA"/>
</dbReference>
<evidence type="ECO:0000313" key="2">
    <source>
        <dbReference type="EMBL" id="RLL14475.1"/>
    </source>
</evidence>
<dbReference type="GO" id="GO:0035312">
    <property type="term" value="F:5'-3' DNA exonuclease activity"/>
    <property type="evidence" value="ECO:0007669"/>
    <property type="project" value="TreeGrafter"/>
</dbReference>
<dbReference type="InterPro" id="IPR004013">
    <property type="entry name" value="PHP_dom"/>
</dbReference>
<dbReference type="InterPro" id="IPR016195">
    <property type="entry name" value="Pol/histidinol_Pase-like"/>
</dbReference>
<dbReference type="CDD" id="cd07438">
    <property type="entry name" value="PHP_HisPPase_AMP"/>
    <property type="match status" value="1"/>
</dbReference>
<dbReference type="Gene3D" id="1.10.150.650">
    <property type="match status" value="1"/>
</dbReference>
<dbReference type="RefSeq" id="WP_121585585.1">
    <property type="nucleotide sequence ID" value="NZ_DBFSDP010000190.1"/>
</dbReference>
<dbReference type="Proteomes" id="UP000276301">
    <property type="component" value="Unassembled WGS sequence"/>
</dbReference>